<protein>
    <submittedName>
        <fullName evidence="3">SDR family NAD(P)-dependent oxidoreductase</fullName>
    </submittedName>
</protein>
<dbReference type="GO" id="GO:0016491">
    <property type="term" value="F:oxidoreductase activity"/>
    <property type="evidence" value="ECO:0007669"/>
    <property type="project" value="UniProtKB-KW"/>
</dbReference>
<dbReference type="EMBL" id="JAGSPJ010000001">
    <property type="protein sequence ID" value="MBR7798605.1"/>
    <property type="molecule type" value="Genomic_DNA"/>
</dbReference>
<dbReference type="Pfam" id="PF00106">
    <property type="entry name" value="adh_short"/>
    <property type="match status" value="1"/>
</dbReference>
<dbReference type="PANTHER" id="PTHR44196">
    <property type="entry name" value="DEHYDROGENASE/REDUCTASE SDR FAMILY MEMBER 7B"/>
    <property type="match status" value="1"/>
</dbReference>
<keyword evidence="2" id="KW-0560">Oxidoreductase</keyword>
<comment type="caution">
    <text evidence="3">The sequence shown here is derived from an EMBL/GenBank/DDBJ whole genome shotgun (WGS) entry which is preliminary data.</text>
</comment>
<dbReference type="AlphaFoldDB" id="A0A941DXI4"/>
<evidence type="ECO:0000313" key="4">
    <source>
        <dbReference type="Proteomes" id="UP000678545"/>
    </source>
</evidence>
<dbReference type="SUPFAM" id="SSF51735">
    <property type="entry name" value="NAD(P)-binding Rossmann-fold domains"/>
    <property type="match status" value="1"/>
</dbReference>
<evidence type="ECO:0000313" key="3">
    <source>
        <dbReference type="EMBL" id="MBR7798605.1"/>
    </source>
</evidence>
<organism evidence="3 4">
    <name type="scientific">Undibacterium fentianense</name>
    <dbReference type="NCBI Taxonomy" id="2828728"/>
    <lineage>
        <taxon>Bacteria</taxon>
        <taxon>Pseudomonadati</taxon>
        <taxon>Pseudomonadota</taxon>
        <taxon>Betaproteobacteria</taxon>
        <taxon>Burkholderiales</taxon>
        <taxon>Oxalobacteraceae</taxon>
        <taxon>Undibacterium</taxon>
    </lineage>
</organism>
<keyword evidence="4" id="KW-1185">Reference proteome</keyword>
<dbReference type="InterPro" id="IPR002347">
    <property type="entry name" value="SDR_fam"/>
</dbReference>
<evidence type="ECO:0000256" key="2">
    <source>
        <dbReference type="ARBA" id="ARBA00023002"/>
    </source>
</evidence>
<dbReference type="PRINTS" id="PR00081">
    <property type="entry name" value="GDHRDH"/>
</dbReference>
<evidence type="ECO:0000256" key="1">
    <source>
        <dbReference type="ARBA" id="ARBA00006484"/>
    </source>
</evidence>
<name>A0A941DXI4_9BURK</name>
<dbReference type="Proteomes" id="UP000678545">
    <property type="component" value="Unassembled WGS sequence"/>
</dbReference>
<dbReference type="GO" id="GO:0016020">
    <property type="term" value="C:membrane"/>
    <property type="evidence" value="ECO:0007669"/>
    <property type="project" value="TreeGrafter"/>
</dbReference>
<dbReference type="InterPro" id="IPR036291">
    <property type="entry name" value="NAD(P)-bd_dom_sf"/>
</dbReference>
<reference evidence="3" key="1">
    <citation type="submission" date="2021-04" db="EMBL/GenBank/DDBJ databases">
        <title>novel species isolated from subtropical streams in China.</title>
        <authorList>
            <person name="Lu H."/>
        </authorList>
    </citation>
    <scope>NUCLEOTIDE SEQUENCE</scope>
    <source>
        <strain evidence="3">FT137W</strain>
    </source>
</reference>
<comment type="similarity">
    <text evidence="1">Belongs to the short-chain dehydrogenases/reductases (SDR) family.</text>
</comment>
<accession>A0A941DXI4</accession>
<dbReference type="Gene3D" id="3.40.50.720">
    <property type="entry name" value="NAD(P)-binding Rossmann-like Domain"/>
    <property type="match status" value="1"/>
</dbReference>
<dbReference type="PANTHER" id="PTHR44196:SF1">
    <property type="entry name" value="DEHYDROGENASE_REDUCTASE SDR FAMILY MEMBER 7B"/>
    <property type="match status" value="1"/>
</dbReference>
<proteinExistence type="inferred from homology"/>
<gene>
    <name evidence="3" type="ORF">KDM90_01090</name>
</gene>
<sequence length="263" mass="29018">MRLPFLPPLNRPIRDWSGQTIWIIGASSGIGAALAQALLQRNAKVILSARRVDRLNAIAGTNPNAHVLSFDATNQGEWNNASADLLARFQYIDLVIFCAAKYQPERSWDVDANDAATTIKINLESVYQGLQSVLPPMLRRGSGGIAILASVAGYVGLPNASVYGPSKAALINLSELLYSDLHKKNINVYLVNPGFVQTELTSKNDFDMPALQTPEQAAQAILEGIANGDFEIHFPKRFTLGLKLFQILPYRWRFALIRRFVLV</sequence>